<gene>
    <name evidence="1" type="ORF">ACFY05_42120</name>
</gene>
<organism evidence="1 2">
    <name type="scientific">Microtetraspora fusca</name>
    <dbReference type="NCBI Taxonomy" id="1997"/>
    <lineage>
        <taxon>Bacteria</taxon>
        <taxon>Bacillati</taxon>
        <taxon>Actinomycetota</taxon>
        <taxon>Actinomycetes</taxon>
        <taxon>Streptosporangiales</taxon>
        <taxon>Streptosporangiaceae</taxon>
        <taxon>Microtetraspora</taxon>
    </lineage>
</organism>
<sequence length="122" mass="13491">MSYLTDLDPTLTHGRRPLRRSMIRWPDGEHRPIDGCRWCGHRLAYHGLVFTPGRPGHAYEQPTATQQLARIAAIQASVRGRTERVAREIVAQRAGRHAASAAVAPVADIGLLQRLRAGLEAL</sequence>
<accession>A0ABW6VJ89</accession>
<name>A0ABW6VJ89_MICFU</name>
<evidence type="ECO:0000313" key="1">
    <source>
        <dbReference type="EMBL" id="MFF4779433.1"/>
    </source>
</evidence>
<dbReference type="EMBL" id="JBIAXI010000049">
    <property type="protein sequence ID" value="MFF4779433.1"/>
    <property type="molecule type" value="Genomic_DNA"/>
</dbReference>
<reference evidence="1 2" key="1">
    <citation type="submission" date="2024-10" db="EMBL/GenBank/DDBJ databases">
        <title>The Natural Products Discovery Center: Release of the First 8490 Sequenced Strains for Exploring Actinobacteria Biosynthetic Diversity.</title>
        <authorList>
            <person name="Kalkreuter E."/>
            <person name="Kautsar S.A."/>
            <person name="Yang D."/>
            <person name="Bader C.D."/>
            <person name="Teijaro C.N."/>
            <person name="Fluegel L."/>
            <person name="Davis C.M."/>
            <person name="Simpson J.R."/>
            <person name="Lauterbach L."/>
            <person name="Steele A.D."/>
            <person name="Gui C."/>
            <person name="Meng S."/>
            <person name="Li G."/>
            <person name="Viehrig K."/>
            <person name="Ye F."/>
            <person name="Su P."/>
            <person name="Kiefer A.F."/>
            <person name="Nichols A."/>
            <person name="Cepeda A.J."/>
            <person name="Yan W."/>
            <person name="Fan B."/>
            <person name="Jiang Y."/>
            <person name="Adhikari A."/>
            <person name="Zheng C.-J."/>
            <person name="Schuster L."/>
            <person name="Cowan T.M."/>
            <person name="Smanski M.J."/>
            <person name="Chevrette M.G."/>
            <person name="De Carvalho L.P.S."/>
            <person name="Shen B."/>
        </authorList>
    </citation>
    <scope>NUCLEOTIDE SEQUENCE [LARGE SCALE GENOMIC DNA]</scope>
    <source>
        <strain evidence="1 2">NPDC001281</strain>
    </source>
</reference>
<comment type="caution">
    <text evidence="1">The sequence shown here is derived from an EMBL/GenBank/DDBJ whole genome shotgun (WGS) entry which is preliminary data.</text>
</comment>
<proteinExistence type="predicted"/>
<protein>
    <recommendedName>
        <fullName evidence="3">Transposase</fullName>
    </recommendedName>
</protein>
<dbReference type="RefSeq" id="WP_387348203.1">
    <property type="nucleotide sequence ID" value="NZ_JBIAXI010000049.1"/>
</dbReference>
<keyword evidence="2" id="KW-1185">Reference proteome</keyword>
<evidence type="ECO:0000313" key="2">
    <source>
        <dbReference type="Proteomes" id="UP001602119"/>
    </source>
</evidence>
<dbReference type="Proteomes" id="UP001602119">
    <property type="component" value="Unassembled WGS sequence"/>
</dbReference>
<evidence type="ECO:0008006" key="3">
    <source>
        <dbReference type="Google" id="ProtNLM"/>
    </source>
</evidence>